<dbReference type="EMBL" id="CP136986">
    <property type="protein sequence ID" value="WOS77083.1"/>
    <property type="molecule type" value="Genomic_DNA"/>
</dbReference>
<evidence type="ECO:0008006" key="3">
    <source>
        <dbReference type="Google" id="ProtNLM"/>
    </source>
</evidence>
<dbReference type="InterPro" id="IPR011990">
    <property type="entry name" value="TPR-like_helical_dom_sf"/>
</dbReference>
<dbReference type="SUPFAM" id="SSF48452">
    <property type="entry name" value="TPR-like"/>
    <property type="match status" value="1"/>
</dbReference>
<evidence type="ECO:0000313" key="1">
    <source>
        <dbReference type="EMBL" id="WOS77083.1"/>
    </source>
</evidence>
<accession>A0AAQ3LIY3</accession>
<dbReference type="AlphaFoldDB" id="A0AAQ3LIY3"/>
<name>A0AAQ3LIY3_PSEAI</name>
<dbReference type="RefSeq" id="WP_126620882.1">
    <property type="nucleotide sequence ID" value="NZ_BSBB01000065.1"/>
</dbReference>
<organism evidence="1 2">
    <name type="scientific">Pseudomonas aeruginosa</name>
    <dbReference type="NCBI Taxonomy" id="287"/>
    <lineage>
        <taxon>Bacteria</taxon>
        <taxon>Pseudomonadati</taxon>
        <taxon>Pseudomonadota</taxon>
        <taxon>Gammaproteobacteria</taxon>
        <taxon>Pseudomonadales</taxon>
        <taxon>Pseudomonadaceae</taxon>
        <taxon>Pseudomonas</taxon>
    </lineage>
</organism>
<sequence length="155" mass="17758">MKISIEVNRSHEREKAARLGREATALKSSGDMDGAIQCLREVKRLMVANPSGCTVQQWLRLPLYLQLAGRFDEAMGEFQELLASPPLARDLRATGRRLESKDVLNMLLHSDFAAIYDKMRLACRREGLTEEAEQYRRLADEHDLGWQRLNEKVNC</sequence>
<evidence type="ECO:0000313" key="2">
    <source>
        <dbReference type="Proteomes" id="UP001297540"/>
    </source>
</evidence>
<protein>
    <recommendedName>
        <fullName evidence="3">Tetratricopeptide repeat protein</fullName>
    </recommendedName>
</protein>
<gene>
    <name evidence="1" type="ORF">L4V69_32105</name>
</gene>
<dbReference type="Proteomes" id="UP001297540">
    <property type="component" value="Chromosome"/>
</dbReference>
<proteinExistence type="predicted"/>
<reference evidence="1" key="1">
    <citation type="submission" date="2023-06" db="EMBL/GenBank/DDBJ databases">
        <authorList>
            <consortium name="Clinical and Environmental Microbiology Branch: Whole genome sequencing antimicrobial resistance pathogens in the healthcare setting"/>
        </authorList>
    </citation>
    <scope>NUCLEOTIDE SEQUENCE</scope>
    <source>
        <strain evidence="1">2021CK-01020</strain>
    </source>
</reference>
<dbReference type="Gene3D" id="1.25.40.10">
    <property type="entry name" value="Tetratricopeptide repeat domain"/>
    <property type="match status" value="1"/>
</dbReference>
<reference evidence="1" key="2">
    <citation type="submission" date="2023-10" db="EMBL/GenBank/DDBJ databases">
        <title>Pathogen: clinical or host-associated sample.</title>
        <authorList>
            <person name="Hergert J."/>
            <person name="Casey R."/>
            <person name="Wagner J."/>
            <person name="Young E.L."/>
            <person name="Oakeson K.F."/>
        </authorList>
    </citation>
    <scope>NUCLEOTIDE SEQUENCE</scope>
    <source>
        <strain evidence="1">2021CK-01020</strain>
    </source>
</reference>